<evidence type="ECO:0000313" key="3">
    <source>
        <dbReference type="WBParaSite" id="PgR028_g015_t01"/>
    </source>
</evidence>
<dbReference type="WBParaSite" id="PgR028_g015_t01">
    <property type="protein sequence ID" value="PgR028_g015_t01"/>
    <property type="gene ID" value="PgR028_g015"/>
</dbReference>
<sequence length="79" mass="8902">MYHVRFLRLLECATATPAVVHVMMVLSVSLYAIFGAVVIRKLESKEVTNSNVIMKRSTSDRSVQVRVINDTIGLQLFFS</sequence>
<proteinExistence type="predicted"/>
<evidence type="ECO:0000256" key="1">
    <source>
        <dbReference type="SAM" id="Phobius"/>
    </source>
</evidence>
<name>A0A915B5R7_PARUN</name>
<keyword evidence="1" id="KW-1133">Transmembrane helix</keyword>
<keyword evidence="1" id="KW-0472">Membrane</keyword>
<dbReference type="AlphaFoldDB" id="A0A915B5R7"/>
<evidence type="ECO:0000313" key="2">
    <source>
        <dbReference type="Proteomes" id="UP000887569"/>
    </source>
</evidence>
<protein>
    <submittedName>
        <fullName evidence="3">Potassium channel domain-containing protein</fullName>
    </submittedName>
</protein>
<accession>A0A915B5R7</accession>
<keyword evidence="2" id="KW-1185">Reference proteome</keyword>
<organism evidence="2 3">
    <name type="scientific">Parascaris univalens</name>
    <name type="common">Nematode worm</name>
    <dbReference type="NCBI Taxonomy" id="6257"/>
    <lineage>
        <taxon>Eukaryota</taxon>
        <taxon>Metazoa</taxon>
        <taxon>Ecdysozoa</taxon>
        <taxon>Nematoda</taxon>
        <taxon>Chromadorea</taxon>
        <taxon>Rhabditida</taxon>
        <taxon>Spirurina</taxon>
        <taxon>Ascaridomorpha</taxon>
        <taxon>Ascaridoidea</taxon>
        <taxon>Ascarididae</taxon>
        <taxon>Parascaris</taxon>
    </lineage>
</organism>
<reference evidence="3" key="1">
    <citation type="submission" date="2022-11" db="UniProtKB">
        <authorList>
            <consortium name="WormBaseParasite"/>
        </authorList>
    </citation>
    <scope>IDENTIFICATION</scope>
</reference>
<feature type="transmembrane region" description="Helical" evidence="1">
    <location>
        <begin position="20"/>
        <end position="39"/>
    </location>
</feature>
<keyword evidence="1" id="KW-0812">Transmembrane</keyword>
<dbReference type="Proteomes" id="UP000887569">
    <property type="component" value="Unplaced"/>
</dbReference>